<comment type="caution">
    <text evidence="23">The sequence shown here is derived from an EMBL/GenBank/DDBJ whole genome shotgun (WGS) entry which is preliminary data.</text>
</comment>
<dbReference type="FunFam" id="2.70.170.10:FF:000017">
    <property type="entry name" value="5-hydroxytryptamine receptor 3A"/>
    <property type="match status" value="1"/>
</dbReference>
<evidence type="ECO:0000256" key="8">
    <source>
        <dbReference type="ARBA" id="ARBA00023136"/>
    </source>
</evidence>
<keyword evidence="10" id="KW-0675">Receptor</keyword>
<keyword evidence="2" id="KW-1003">Cell membrane</keyword>
<dbReference type="SUPFAM" id="SSF90112">
    <property type="entry name" value="Neurotransmitter-gated ion-channel transmembrane pore"/>
    <property type="match status" value="1"/>
</dbReference>
<keyword evidence="4 20" id="KW-0732">Signal</keyword>
<keyword evidence="12" id="KW-0628">Postsynaptic cell membrane</keyword>
<dbReference type="GO" id="GO:0004888">
    <property type="term" value="F:transmembrane signaling receptor activity"/>
    <property type="evidence" value="ECO:0007669"/>
    <property type="project" value="InterPro"/>
</dbReference>
<evidence type="ECO:0000256" key="5">
    <source>
        <dbReference type="ARBA" id="ARBA00022989"/>
    </source>
</evidence>
<dbReference type="InterPro" id="IPR038050">
    <property type="entry name" value="Neuro_actylchol_rec"/>
</dbReference>
<evidence type="ECO:0000256" key="14">
    <source>
        <dbReference type="ARBA" id="ARBA00023303"/>
    </source>
</evidence>
<keyword evidence="9" id="KW-1015">Disulfide bond</keyword>
<keyword evidence="13" id="KW-1071">Ligand-gated ion channel</keyword>
<dbReference type="SUPFAM" id="SSF63712">
    <property type="entry name" value="Nicotinic receptor ligand binding domain-like"/>
    <property type="match status" value="1"/>
</dbReference>
<reference evidence="23 24" key="1">
    <citation type="submission" date="2024-05" db="EMBL/GenBank/DDBJ databases">
        <title>A high-quality chromosomal-level genome assembly of Topmouth culter (Culter alburnus).</title>
        <authorList>
            <person name="Zhao H."/>
        </authorList>
    </citation>
    <scope>NUCLEOTIDE SEQUENCE [LARGE SCALE GENOMIC DNA]</scope>
    <source>
        <strain evidence="23">CATC2023</strain>
        <tissue evidence="23">Muscle</tissue>
    </source>
</reference>
<evidence type="ECO:0008006" key="25">
    <source>
        <dbReference type="Google" id="ProtNLM"/>
    </source>
</evidence>
<dbReference type="GO" id="GO:0005230">
    <property type="term" value="F:extracellular ligand-gated monoatomic ion channel activity"/>
    <property type="evidence" value="ECO:0007669"/>
    <property type="project" value="InterPro"/>
</dbReference>
<feature type="domain" description="Neurotransmitter-gated ion-channel ligand-binding" evidence="21">
    <location>
        <begin position="45"/>
        <end position="237"/>
    </location>
</feature>
<accession>A0AAW1ZXZ7</accession>
<dbReference type="PRINTS" id="PR00252">
    <property type="entry name" value="NRIONCHANNEL"/>
</dbReference>
<feature type="transmembrane region" description="Helical" evidence="20">
    <location>
        <begin position="299"/>
        <end position="325"/>
    </location>
</feature>
<dbReference type="AlphaFoldDB" id="A0AAW1ZXZ7"/>
<evidence type="ECO:0000313" key="23">
    <source>
        <dbReference type="EMBL" id="KAK9965698.1"/>
    </source>
</evidence>
<feature type="signal peptide" evidence="20">
    <location>
        <begin position="1"/>
        <end position="20"/>
    </location>
</feature>
<evidence type="ECO:0000256" key="9">
    <source>
        <dbReference type="ARBA" id="ARBA00023157"/>
    </source>
</evidence>
<comment type="similarity">
    <text evidence="20">Belongs to the ligand-gated ion channel (TC 1.A.9) family.</text>
</comment>
<evidence type="ECO:0000256" key="2">
    <source>
        <dbReference type="ARBA" id="ARBA00022475"/>
    </source>
</evidence>
<dbReference type="Pfam" id="PF02932">
    <property type="entry name" value="Neur_chan_memb"/>
    <property type="match status" value="1"/>
</dbReference>
<dbReference type="Gene3D" id="1.20.58.390">
    <property type="entry name" value="Neurotransmitter-gated ion-channel transmembrane domain"/>
    <property type="match status" value="1"/>
</dbReference>
<gene>
    <name evidence="23" type="ORF">ABG768_004775</name>
</gene>
<evidence type="ECO:0000256" key="12">
    <source>
        <dbReference type="ARBA" id="ARBA00023257"/>
    </source>
</evidence>
<keyword evidence="6" id="KW-0770">Synapse</keyword>
<keyword evidence="5 20" id="KW-1133">Transmembrane helix</keyword>
<feature type="transmembrane region" description="Helical" evidence="20">
    <location>
        <begin position="269"/>
        <end position="287"/>
    </location>
</feature>
<evidence type="ECO:0000256" key="1">
    <source>
        <dbReference type="ARBA" id="ARBA00022448"/>
    </source>
</evidence>
<feature type="transmembrane region" description="Helical" evidence="20">
    <location>
        <begin position="421"/>
        <end position="441"/>
    </location>
</feature>
<evidence type="ECO:0000259" key="21">
    <source>
        <dbReference type="Pfam" id="PF02931"/>
    </source>
</evidence>
<comment type="catalytic activity">
    <reaction evidence="17">
        <text>Na(+)(in) = Na(+)(out)</text>
        <dbReference type="Rhea" id="RHEA:34963"/>
        <dbReference type="ChEBI" id="CHEBI:29101"/>
    </reaction>
</comment>
<dbReference type="InterPro" id="IPR006202">
    <property type="entry name" value="Neur_chan_lig-bd"/>
</dbReference>
<evidence type="ECO:0000259" key="22">
    <source>
        <dbReference type="Pfam" id="PF02932"/>
    </source>
</evidence>
<evidence type="ECO:0000256" key="7">
    <source>
        <dbReference type="ARBA" id="ARBA00023065"/>
    </source>
</evidence>
<keyword evidence="1 20" id="KW-0813">Transport</keyword>
<keyword evidence="7 20" id="KW-0406">Ion transport</keyword>
<feature type="chain" id="PRO_5043104897" description="5-hydroxytryptamine receptor 3A-like" evidence="20">
    <location>
        <begin position="21"/>
        <end position="447"/>
    </location>
</feature>
<feature type="transmembrane region" description="Helical" evidence="20">
    <location>
        <begin position="239"/>
        <end position="262"/>
    </location>
</feature>
<dbReference type="InterPro" id="IPR018000">
    <property type="entry name" value="Neurotransmitter_ion_chnl_CS"/>
</dbReference>
<comment type="catalytic activity">
    <reaction evidence="16">
        <text>K(+)(in) = K(+)(out)</text>
        <dbReference type="Rhea" id="RHEA:29463"/>
        <dbReference type="ChEBI" id="CHEBI:29103"/>
    </reaction>
</comment>
<protein>
    <recommendedName>
        <fullName evidence="25">5-hydroxytryptamine receptor 3A-like</fullName>
    </recommendedName>
</protein>
<dbReference type="Proteomes" id="UP001479290">
    <property type="component" value="Unassembled WGS sequence"/>
</dbReference>
<dbReference type="InterPro" id="IPR036734">
    <property type="entry name" value="Neur_chan_lig-bd_sf"/>
</dbReference>
<evidence type="ECO:0000313" key="24">
    <source>
        <dbReference type="Proteomes" id="UP001479290"/>
    </source>
</evidence>
<comment type="function">
    <text evidence="19">Forms serotonin (5-hydroxytryptamine/5-HT3)-activated cation-selective channel complexes, which when activated cause fast, depolarizing responses in neurons.</text>
</comment>
<keyword evidence="3 20" id="KW-0812">Transmembrane</keyword>
<evidence type="ECO:0000256" key="13">
    <source>
        <dbReference type="ARBA" id="ARBA00023286"/>
    </source>
</evidence>
<comment type="subcellular location">
    <subcellularLocation>
        <location evidence="15">Postsynaptic cell membrane</location>
        <topology evidence="15">Multi-pass membrane protein</topology>
    </subcellularLocation>
</comment>
<evidence type="ECO:0000256" key="10">
    <source>
        <dbReference type="ARBA" id="ARBA00023170"/>
    </source>
</evidence>
<organism evidence="23 24">
    <name type="scientific">Culter alburnus</name>
    <name type="common">Topmouth culter</name>
    <dbReference type="NCBI Taxonomy" id="194366"/>
    <lineage>
        <taxon>Eukaryota</taxon>
        <taxon>Metazoa</taxon>
        <taxon>Chordata</taxon>
        <taxon>Craniata</taxon>
        <taxon>Vertebrata</taxon>
        <taxon>Euteleostomi</taxon>
        <taxon>Actinopterygii</taxon>
        <taxon>Neopterygii</taxon>
        <taxon>Teleostei</taxon>
        <taxon>Ostariophysi</taxon>
        <taxon>Cypriniformes</taxon>
        <taxon>Xenocyprididae</taxon>
        <taxon>Xenocypridinae</taxon>
        <taxon>Culter</taxon>
    </lineage>
</organism>
<proteinExistence type="inferred from homology"/>
<evidence type="ECO:0000256" key="15">
    <source>
        <dbReference type="ARBA" id="ARBA00034104"/>
    </source>
</evidence>
<evidence type="ECO:0000256" key="20">
    <source>
        <dbReference type="RuleBase" id="RU000687"/>
    </source>
</evidence>
<evidence type="ECO:0000256" key="4">
    <source>
        <dbReference type="ARBA" id="ARBA00022729"/>
    </source>
</evidence>
<evidence type="ECO:0000256" key="6">
    <source>
        <dbReference type="ARBA" id="ARBA00023018"/>
    </source>
</evidence>
<dbReference type="Gene3D" id="2.70.170.10">
    <property type="entry name" value="Neurotransmitter-gated ion-channel ligand-binding domain"/>
    <property type="match status" value="1"/>
</dbReference>
<dbReference type="InterPro" id="IPR006201">
    <property type="entry name" value="Neur_channel"/>
</dbReference>
<dbReference type="EMBL" id="JAWDJR010000012">
    <property type="protein sequence ID" value="KAK9965698.1"/>
    <property type="molecule type" value="Genomic_DNA"/>
</dbReference>
<dbReference type="Pfam" id="PF02931">
    <property type="entry name" value="Neur_chan_LBD"/>
    <property type="match status" value="1"/>
</dbReference>
<dbReference type="InterPro" id="IPR006029">
    <property type="entry name" value="Neurotrans-gated_channel_TM"/>
</dbReference>
<dbReference type="GO" id="GO:0045211">
    <property type="term" value="C:postsynaptic membrane"/>
    <property type="evidence" value="ECO:0007669"/>
    <property type="project" value="UniProtKB-SubCell"/>
</dbReference>
<comment type="catalytic activity">
    <reaction evidence="18">
        <text>Ca(2+)(in) = Ca(2+)(out)</text>
        <dbReference type="Rhea" id="RHEA:29671"/>
        <dbReference type="ChEBI" id="CHEBI:29108"/>
    </reaction>
</comment>
<dbReference type="PANTHER" id="PTHR18945">
    <property type="entry name" value="NEUROTRANSMITTER GATED ION CHANNEL"/>
    <property type="match status" value="1"/>
</dbReference>
<feature type="domain" description="Neurotransmitter-gated ion-channel transmembrane" evidence="22">
    <location>
        <begin position="248"/>
        <end position="340"/>
    </location>
</feature>
<evidence type="ECO:0000256" key="3">
    <source>
        <dbReference type="ARBA" id="ARBA00022692"/>
    </source>
</evidence>
<keyword evidence="8 20" id="KW-0472">Membrane</keyword>
<keyword evidence="14 20" id="KW-0407">Ion channel</keyword>
<evidence type="ECO:0000256" key="17">
    <source>
        <dbReference type="ARBA" id="ARBA00036239"/>
    </source>
</evidence>
<sequence>MNSFLVCVTCLLFLIDGAFLERACSKQDVLDYLNLTKGNEKFTTCRPALDWTHPTIVYFDIYLYGILSMIEKSQIFVPLLWISARWYNERISWDPKDFCGIKKVILPKELLWKPDLYVVEAVEKEDGPLNPYLYITHDGNVTMEDDHKIVSTCTMNVHKFPFDTQTCHITVSSINHSDKEIKLVPASNSSKATQVARESILTQGEWEFLNISVSKEKDIYEGQTYDRIKYTISVRRMPLMHFINFQLPILFFLIVDLASFFIPDRGEKLCFKVTVLLGISVLMLILNDILPSKSHRCPLIATYVIVIFSFMLLSLLETILVIYLINMSSEQDTKRVQRPEDLSSETDKCKGNSSDQICYSGVEAPLESLMLKEIYSKEKMNDMHLLQLILEELQTIKQTLVPHALNAQTGQKYWLGVVKCINRLFFVVYLLSISLFLGFMFREWKVE</sequence>
<evidence type="ECO:0000256" key="11">
    <source>
        <dbReference type="ARBA" id="ARBA00023180"/>
    </source>
</evidence>
<evidence type="ECO:0000256" key="16">
    <source>
        <dbReference type="ARBA" id="ARBA00034430"/>
    </source>
</evidence>
<keyword evidence="11" id="KW-0325">Glycoprotein</keyword>
<evidence type="ECO:0000256" key="19">
    <source>
        <dbReference type="ARBA" id="ARBA00037540"/>
    </source>
</evidence>
<dbReference type="PROSITE" id="PS00236">
    <property type="entry name" value="NEUROTR_ION_CHANNEL"/>
    <property type="match status" value="1"/>
</dbReference>
<keyword evidence="24" id="KW-1185">Reference proteome</keyword>
<name>A0AAW1ZXZ7_CULAL</name>
<evidence type="ECO:0000256" key="18">
    <source>
        <dbReference type="ARBA" id="ARBA00036634"/>
    </source>
</evidence>
<dbReference type="InterPro" id="IPR036719">
    <property type="entry name" value="Neuro-gated_channel_TM_sf"/>
</dbReference>